<evidence type="ECO:0000256" key="1">
    <source>
        <dbReference type="ARBA" id="ARBA00038090"/>
    </source>
</evidence>
<dbReference type="PANTHER" id="PTHR28532:SF1">
    <property type="entry name" value="ORAL CANCER OVEREXPRESSED 1"/>
    <property type="match status" value="1"/>
</dbReference>
<dbReference type="AlphaFoldDB" id="A0A151Z8H0"/>
<dbReference type="InterPro" id="IPR019191">
    <property type="entry name" value="Essential_protein_Yae1_N"/>
</dbReference>
<dbReference type="InterPro" id="IPR052436">
    <property type="entry name" value="LTO1_adapter"/>
</dbReference>
<accession>A0A151Z8H0</accession>
<evidence type="ECO:0000259" key="2">
    <source>
        <dbReference type="Pfam" id="PF09811"/>
    </source>
</evidence>
<name>A0A151Z8H0_TIELA</name>
<reference evidence="3 4" key="1">
    <citation type="submission" date="2015-12" db="EMBL/GenBank/DDBJ databases">
        <title>Dictyostelia acquired genes for synthesis and detection of signals that induce cell-type specialization by lateral gene transfer from prokaryotes.</title>
        <authorList>
            <person name="Gloeckner G."/>
            <person name="Schaap P."/>
        </authorList>
    </citation>
    <scope>NUCLEOTIDE SEQUENCE [LARGE SCALE GENOMIC DNA]</scope>
    <source>
        <strain evidence="3 4">TK</strain>
    </source>
</reference>
<evidence type="ECO:0000313" key="4">
    <source>
        <dbReference type="Proteomes" id="UP000076078"/>
    </source>
</evidence>
<dbReference type="EMBL" id="LODT01000037">
    <property type="protein sequence ID" value="KYQ90237.1"/>
    <property type="molecule type" value="Genomic_DNA"/>
</dbReference>
<gene>
    <name evidence="3" type="ORF">DLAC_08839</name>
</gene>
<keyword evidence="4" id="KW-1185">Reference proteome</keyword>
<dbReference type="OMA" id="FKQVCSM"/>
<comment type="similarity">
    <text evidence="1">Belongs to the LTO1 family.</text>
</comment>
<protein>
    <submittedName>
        <fullName evidence="3">DUF1715 family protein</fullName>
    </submittedName>
</protein>
<comment type="caution">
    <text evidence="3">The sequence shown here is derived from an EMBL/GenBank/DDBJ whole genome shotgun (WGS) entry which is preliminary data.</text>
</comment>
<organism evidence="3 4">
    <name type="scientific">Tieghemostelium lacteum</name>
    <name type="common">Slime mold</name>
    <name type="synonym">Dictyostelium lacteum</name>
    <dbReference type="NCBI Taxonomy" id="361077"/>
    <lineage>
        <taxon>Eukaryota</taxon>
        <taxon>Amoebozoa</taxon>
        <taxon>Evosea</taxon>
        <taxon>Eumycetozoa</taxon>
        <taxon>Dictyostelia</taxon>
        <taxon>Dictyosteliales</taxon>
        <taxon>Raperosteliaceae</taxon>
        <taxon>Tieghemostelium</taxon>
    </lineage>
</organism>
<dbReference type="Pfam" id="PF09811">
    <property type="entry name" value="Yae1_N"/>
    <property type="match status" value="1"/>
</dbReference>
<dbReference type="OrthoDB" id="48036at2759"/>
<evidence type="ECO:0000313" key="3">
    <source>
        <dbReference type="EMBL" id="KYQ90237.1"/>
    </source>
</evidence>
<dbReference type="PANTHER" id="PTHR28532">
    <property type="entry name" value="GEO13458P1"/>
    <property type="match status" value="1"/>
</dbReference>
<dbReference type="STRING" id="361077.A0A151Z8H0"/>
<feature type="domain" description="Essential protein Yae1 N-terminal" evidence="2">
    <location>
        <begin position="25"/>
        <end position="58"/>
    </location>
</feature>
<sequence>MFTNNKDDFDDLLLLENQTYENSKREGIIDGQKLGYIEGYQLGLEKGAEFGQEIGYYKSSVLVWNHLVNLYKENHKFSIRGLQNLEKLTKLLDDYKLDFKEENPMETLSEIRNKFKLTETQLGLQTRDTNELSF</sequence>
<proteinExistence type="inferred from homology"/>
<dbReference type="Proteomes" id="UP000076078">
    <property type="component" value="Unassembled WGS sequence"/>
</dbReference>
<dbReference type="InParanoid" id="A0A151Z8H0"/>